<dbReference type="EMBL" id="JACRUP010000018">
    <property type="protein sequence ID" value="MBC5852749.1"/>
    <property type="molecule type" value="Genomic_DNA"/>
</dbReference>
<name>A0A9X0RAC9_VIBME</name>
<proteinExistence type="predicted"/>
<dbReference type="AlphaFoldDB" id="A0A9X0RAC9"/>
<dbReference type="RefSeq" id="WP_187027011.1">
    <property type="nucleotide sequence ID" value="NZ_JACRUP010000018.1"/>
</dbReference>
<accession>A0A9X0RAC9</accession>
<organism evidence="1 2">
    <name type="scientific">Vibrio metschnikovii</name>
    <dbReference type="NCBI Taxonomy" id="28172"/>
    <lineage>
        <taxon>Bacteria</taxon>
        <taxon>Pseudomonadati</taxon>
        <taxon>Pseudomonadota</taxon>
        <taxon>Gammaproteobacteria</taxon>
        <taxon>Vibrionales</taxon>
        <taxon>Vibrionaceae</taxon>
        <taxon>Vibrio</taxon>
    </lineage>
</organism>
<protein>
    <submittedName>
        <fullName evidence="1">Uncharacterized protein</fullName>
    </submittedName>
</protein>
<evidence type="ECO:0000313" key="1">
    <source>
        <dbReference type="EMBL" id="MBC5852749.1"/>
    </source>
</evidence>
<keyword evidence="2" id="KW-1185">Reference proteome</keyword>
<sequence>MNKLALFGHLLPDIDELYLALPESSLLKEMMKKYIDLPTTVLSVTVCSDGDFKLVIPEHLSNVSGVIFVNESDEEDYKFGIPVYNSYDAPEVFLDFMKQVEIISSRESRVHQVQLMIHGAYEAMKESLEVEYCCGNFSLYVDLLKDKEVK</sequence>
<dbReference type="Proteomes" id="UP000615796">
    <property type="component" value="Unassembled WGS sequence"/>
</dbReference>
<gene>
    <name evidence="1" type="ORF">H8Q88_17745</name>
</gene>
<reference evidence="1" key="1">
    <citation type="submission" date="2020-08" db="EMBL/GenBank/DDBJ databases">
        <title>Genome Sequencing and Pan-Genome Analysis of Migratory bird Vibrio Strains, Inner Mongolia.</title>
        <authorList>
            <person name="Zheng L."/>
        </authorList>
    </citation>
    <scope>NUCLEOTIDE SEQUENCE</scope>
    <source>
        <strain evidence="1">M13F</strain>
    </source>
</reference>
<comment type="caution">
    <text evidence="1">The sequence shown here is derived from an EMBL/GenBank/DDBJ whole genome shotgun (WGS) entry which is preliminary data.</text>
</comment>
<evidence type="ECO:0000313" key="2">
    <source>
        <dbReference type="Proteomes" id="UP000615796"/>
    </source>
</evidence>